<evidence type="ECO:0000313" key="3">
    <source>
        <dbReference type="Proteomes" id="UP000683310"/>
    </source>
</evidence>
<dbReference type="Gene3D" id="3.40.50.11460">
    <property type="match status" value="1"/>
</dbReference>
<sequence>MDDASPPWHAGDAPWCSEEHFRSQFIADRRRGAGTANHTSRKNRFYTLGGAAIQKEVAMNEHHIIEWSTFPKPTSLPEVAPCDWTEALNGPDIDNSQVIVLDCRRDESGALPTDAPAMTQKVSAALQSWSGQERFDSSRFLVLTRGAVSVSADEVAQPAGSAMWELVKSAQSENPGRIILVDTDSLDKGLGDLFGLMAVRNMTVTAVASGEPQLAIRGDILFAPRRDGIGQATDVVGESVEQFPAASSRPEEPSIVRMFREAVAEDRFADGLEFLLAAAQLRPAFDHNAPAIPSGIGLSGGTPHNTGGDTLPHLVLICTPAFLGGYIQYILLAAHLGGHRRLSVIPLSGFEPDEPLPESLDAGIESIAKSVLDTVGNDEFVLAGMSGGGNLAHATAARLLEQGNTRLRGFIILDSFIAREANERQMDTARDAVVDTDASIPDLAGFTSARLTALACWLELLQQIENRPLECEALVIKCTKPSRTHNLNEWPVESWSTAQTVQTVDAEHVALCSTEAHTTAQVVDQWLRQLSATDGN</sequence>
<gene>
    <name evidence="2" type="ORF">KHQ06_36520</name>
</gene>
<dbReference type="Gene3D" id="3.40.50.1820">
    <property type="entry name" value="alpha/beta hydrolase"/>
    <property type="match status" value="1"/>
</dbReference>
<dbReference type="EMBL" id="CP074371">
    <property type="protein sequence ID" value="QVI21400.1"/>
    <property type="molecule type" value="Genomic_DNA"/>
</dbReference>
<proteinExistence type="predicted"/>
<protein>
    <submittedName>
        <fullName evidence="2">Alpha/beta hydrolase fold domain-containing protein</fullName>
    </submittedName>
</protein>
<dbReference type="InterPro" id="IPR001031">
    <property type="entry name" value="Thioesterase"/>
</dbReference>
<evidence type="ECO:0000259" key="1">
    <source>
        <dbReference type="SMART" id="SM00824"/>
    </source>
</evidence>
<keyword evidence="2" id="KW-0378">Hydrolase</keyword>
<feature type="domain" description="Thioesterase TesA-like" evidence="1">
    <location>
        <begin position="317"/>
        <end position="527"/>
    </location>
</feature>
<organism evidence="2 3">
    <name type="scientific">Nocardia tengchongensis</name>
    <dbReference type="NCBI Taxonomy" id="2055889"/>
    <lineage>
        <taxon>Bacteria</taxon>
        <taxon>Bacillati</taxon>
        <taxon>Actinomycetota</taxon>
        <taxon>Actinomycetes</taxon>
        <taxon>Mycobacteriales</taxon>
        <taxon>Nocardiaceae</taxon>
        <taxon>Nocardia</taxon>
    </lineage>
</organism>
<reference evidence="2 3" key="1">
    <citation type="submission" date="2021-04" db="EMBL/GenBank/DDBJ databases">
        <title>Nocardia tengchongensis.</title>
        <authorList>
            <person name="Zhuang k."/>
            <person name="Ran Y."/>
            <person name="Li W."/>
        </authorList>
    </citation>
    <scope>NUCLEOTIDE SEQUENCE [LARGE SCALE GENOMIC DNA]</scope>
    <source>
        <strain evidence="2 3">CFH S0057</strain>
    </source>
</reference>
<dbReference type="InterPro" id="IPR055123">
    <property type="entry name" value="SpnB-like_Rossmann"/>
</dbReference>
<keyword evidence="3" id="KW-1185">Reference proteome</keyword>
<dbReference type="Proteomes" id="UP000683310">
    <property type="component" value="Chromosome"/>
</dbReference>
<dbReference type="SMART" id="SM00824">
    <property type="entry name" value="PKS_TE"/>
    <property type="match status" value="1"/>
</dbReference>
<evidence type="ECO:0000313" key="2">
    <source>
        <dbReference type="EMBL" id="QVI21400.1"/>
    </source>
</evidence>
<dbReference type="SUPFAM" id="SSF53474">
    <property type="entry name" value="alpha/beta-Hydrolases"/>
    <property type="match status" value="1"/>
</dbReference>
<dbReference type="InterPro" id="IPR020802">
    <property type="entry name" value="TesA-like"/>
</dbReference>
<dbReference type="InterPro" id="IPR029058">
    <property type="entry name" value="AB_hydrolase_fold"/>
</dbReference>
<dbReference type="GO" id="GO:0016787">
    <property type="term" value="F:hydrolase activity"/>
    <property type="evidence" value="ECO:0007669"/>
    <property type="project" value="UniProtKB-KW"/>
</dbReference>
<dbReference type="Pfam" id="PF22953">
    <property type="entry name" value="SpnB_Rossmann"/>
    <property type="match status" value="1"/>
</dbReference>
<name>A0ABX8CT83_9NOCA</name>
<dbReference type="InterPro" id="IPR036291">
    <property type="entry name" value="NAD(P)-bd_dom_sf"/>
</dbReference>
<accession>A0ABX8CT83</accession>
<dbReference type="SUPFAM" id="SSF51735">
    <property type="entry name" value="NAD(P)-binding Rossmann-fold domains"/>
    <property type="match status" value="1"/>
</dbReference>
<dbReference type="Pfam" id="PF00975">
    <property type="entry name" value="Thioesterase"/>
    <property type="match status" value="1"/>
</dbReference>